<evidence type="ECO:0000313" key="2">
    <source>
        <dbReference type="Proteomes" id="UP000199657"/>
    </source>
</evidence>
<organism evidence="1 2">
    <name type="scientific">Aquisalimonas asiatica</name>
    <dbReference type="NCBI Taxonomy" id="406100"/>
    <lineage>
        <taxon>Bacteria</taxon>
        <taxon>Pseudomonadati</taxon>
        <taxon>Pseudomonadota</taxon>
        <taxon>Gammaproteobacteria</taxon>
        <taxon>Chromatiales</taxon>
        <taxon>Ectothiorhodospiraceae</taxon>
        <taxon>Aquisalimonas</taxon>
    </lineage>
</organism>
<gene>
    <name evidence="1" type="ORF">SAMN04488052_104353</name>
</gene>
<dbReference type="NCBIfam" id="TIGR02081">
    <property type="entry name" value="metW"/>
    <property type="match status" value="1"/>
</dbReference>
<protein>
    <submittedName>
        <fullName evidence="1">Methionine biosynthesis protein MetW</fullName>
    </submittedName>
</protein>
<dbReference type="Gene3D" id="3.40.50.150">
    <property type="entry name" value="Vaccinia Virus protein VP39"/>
    <property type="match status" value="1"/>
</dbReference>
<proteinExistence type="predicted"/>
<dbReference type="InterPro" id="IPR010743">
    <property type="entry name" value="Methionine_synth_MetW"/>
</dbReference>
<sequence>MSVRSELALISEWIHPGTRVLDLGCGEGQLLRYLRDTRDVIGYGLEIAPENIVSCVQKDIPVIQTNLDEGLKDFDPLSFDYVVMTQTLQAVRYPEHLLNEMLRVGREGIVTFSNLGHWRSRLRLALSGRMPVSGDPALDWYNSPNIHLCTVRDFEALCEDTGIRILERTFIDNAHRKHGLARLFPNLLGEVALYRFERA</sequence>
<dbReference type="STRING" id="406100.SAMN04488052_104353"/>
<reference evidence="1 2" key="1">
    <citation type="submission" date="2016-10" db="EMBL/GenBank/DDBJ databases">
        <authorList>
            <person name="de Groot N.N."/>
        </authorList>
    </citation>
    <scope>NUCLEOTIDE SEQUENCE [LARGE SCALE GENOMIC DNA]</scope>
    <source>
        <strain evidence="1 2">CGMCC 1.6291</strain>
    </source>
</reference>
<name>A0A1H8TQ58_9GAMM</name>
<dbReference type="Proteomes" id="UP000199657">
    <property type="component" value="Unassembled WGS sequence"/>
</dbReference>
<dbReference type="RefSeq" id="WP_425425080.1">
    <property type="nucleotide sequence ID" value="NZ_FOEG01000004.1"/>
</dbReference>
<keyword evidence="2" id="KW-1185">Reference proteome</keyword>
<accession>A0A1H8TQ58</accession>
<dbReference type="AlphaFoldDB" id="A0A1H8TQ58"/>
<dbReference type="SUPFAM" id="SSF53335">
    <property type="entry name" value="S-adenosyl-L-methionine-dependent methyltransferases"/>
    <property type="match status" value="1"/>
</dbReference>
<dbReference type="InterPro" id="IPR029063">
    <property type="entry name" value="SAM-dependent_MTases_sf"/>
</dbReference>
<evidence type="ECO:0000313" key="1">
    <source>
        <dbReference type="EMBL" id="SEO92663.1"/>
    </source>
</evidence>
<dbReference type="EMBL" id="FOEG01000004">
    <property type="protein sequence ID" value="SEO92663.1"/>
    <property type="molecule type" value="Genomic_DNA"/>
</dbReference>
<dbReference type="CDD" id="cd02440">
    <property type="entry name" value="AdoMet_MTases"/>
    <property type="match status" value="1"/>
</dbReference>
<dbReference type="Pfam" id="PF07021">
    <property type="entry name" value="MetW"/>
    <property type="match status" value="1"/>
</dbReference>